<evidence type="ECO:0000313" key="4">
    <source>
        <dbReference type="EMBL" id="KIE44181.1"/>
    </source>
</evidence>
<dbReference type="EMBL" id="JXBL01000001">
    <property type="protein sequence ID" value="KIE44181.1"/>
    <property type="molecule type" value="Genomic_DNA"/>
</dbReference>
<keyword evidence="2" id="KW-0378">Hydrolase</keyword>
<dbReference type="GO" id="GO:0006633">
    <property type="term" value="P:fatty acid biosynthetic process"/>
    <property type="evidence" value="ECO:0007669"/>
    <property type="project" value="InterPro"/>
</dbReference>
<dbReference type="Pfam" id="PF04336">
    <property type="entry name" value="ACP_PD"/>
    <property type="match status" value="1"/>
</dbReference>
<keyword evidence="5" id="KW-1185">Reference proteome</keyword>
<dbReference type="PIRSF" id="PIRSF011489">
    <property type="entry name" value="DUF479"/>
    <property type="match status" value="1"/>
</dbReference>
<gene>
    <name evidence="4" type="ORF">SE37_09070</name>
</gene>
<protein>
    <submittedName>
        <fullName evidence="4">ACP phosphodiesterase</fullName>
    </submittedName>
</protein>
<dbReference type="PANTHER" id="PTHR38764">
    <property type="entry name" value="ACYL CARRIER PROTEIN PHOSPHODIESTERASE"/>
    <property type="match status" value="1"/>
</dbReference>
<evidence type="ECO:0000313" key="5">
    <source>
        <dbReference type="Proteomes" id="UP000031433"/>
    </source>
</evidence>
<dbReference type="Proteomes" id="UP000031433">
    <property type="component" value="Unassembled WGS sequence"/>
</dbReference>
<dbReference type="GO" id="GO:0008770">
    <property type="term" value="F:[acyl-carrier-protein] phosphodiesterase activity"/>
    <property type="evidence" value="ECO:0007669"/>
    <property type="project" value="InterPro"/>
</dbReference>
<evidence type="ECO:0000256" key="2">
    <source>
        <dbReference type="ARBA" id="ARBA00022801"/>
    </source>
</evidence>
<keyword evidence="1" id="KW-0444">Lipid biosynthesis</keyword>
<sequence length="194" mass="21907">MNILAHLAFSGDDPEIMAGNLMGDFVKGPLAGRYPPRLTLGLELHRAIDSFASGHESFTRSKRLLDPFFGHYRGVLVDIYYDHFLAAEWEHYRVEPLHSFIARARAIALGFAHLMPGRLVQLLPPMFDEWLPSYADTAGIGRVLRRMSARVGRPNPLALGEGELLRCHRELRGDFQQFHPALATFVVDFLARRG</sequence>
<proteinExistence type="predicted"/>
<reference evidence="4 5" key="1">
    <citation type="submission" date="2015-01" db="EMBL/GenBank/DDBJ databases">
        <title>Genome sequence of the anaerobic bacterium Geobacter soli GSS01, a dissimilatory Fe(III) reducer from soil.</title>
        <authorList>
            <person name="Yang G."/>
            <person name="Zhou S."/>
        </authorList>
    </citation>
    <scope>NUCLEOTIDE SEQUENCE [LARGE SCALE GENOMIC DNA]</scope>
    <source>
        <strain evidence="4 5">GSS01</strain>
    </source>
</reference>
<dbReference type="InterPro" id="IPR007431">
    <property type="entry name" value="ACP_PD"/>
</dbReference>
<keyword evidence="3" id="KW-0443">Lipid metabolism</keyword>
<dbReference type="RefSeq" id="WP_039648293.1">
    <property type="nucleotide sequence ID" value="NZ_JXBL01000001.1"/>
</dbReference>
<organism evidence="4 5">
    <name type="scientific">Geobacter soli</name>
    <dbReference type="NCBI Taxonomy" id="1510391"/>
    <lineage>
        <taxon>Bacteria</taxon>
        <taxon>Pseudomonadati</taxon>
        <taxon>Thermodesulfobacteriota</taxon>
        <taxon>Desulfuromonadia</taxon>
        <taxon>Geobacterales</taxon>
        <taxon>Geobacteraceae</taxon>
        <taxon>Geobacter</taxon>
    </lineage>
</organism>
<evidence type="ECO:0000256" key="3">
    <source>
        <dbReference type="ARBA" id="ARBA00023098"/>
    </source>
</evidence>
<comment type="caution">
    <text evidence="4">The sequence shown here is derived from an EMBL/GenBank/DDBJ whole genome shotgun (WGS) entry which is preliminary data.</text>
</comment>
<dbReference type="PANTHER" id="PTHR38764:SF1">
    <property type="entry name" value="ACYL CARRIER PROTEIN PHOSPHODIESTERASE"/>
    <property type="match status" value="1"/>
</dbReference>
<dbReference type="AlphaFoldDB" id="A0A0C1R0X4"/>
<evidence type="ECO:0000256" key="1">
    <source>
        <dbReference type="ARBA" id="ARBA00022516"/>
    </source>
</evidence>
<accession>A0A0C1R0X4</accession>
<name>A0A0C1R0X4_9BACT</name>